<evidence type="ECO:0000256" key="1">
    <source>
        <dbReference type="ARBA" id="ARBA00006464"/>
    </source>
</evidence>
<feature type="domain" description="Bacterial sugar transferase" evidence="2">
    <location>
        <begin position="2"/>
        <end position="60"/>
    </location>
</feature>
<proteinExistence type="inferred from homology"/>
<dbReference type="Pfam" id="PF02397">
    <property type="entry name" value="Bac_transf"/>
    <property type="match status" value="1"/>
</dbReference>
<gene>
    <name evidence="3" type="ORF">MMIC_P2433</name>
</gene>
<evidence type="ECO:0000259" key="2">
    <source>
        <dbReference type="Pfam" id="PF02397"/>
    </source>
</evidence>
<organism evidence="3 4">
    <name type="scientific">Mariprofundus micogutta</name>
    <dbReference type="NCBI Taxonomy" id="1921010"/>
    <lineage>
        <taxon>Bacteria</taxon>
        <taxon>Pseudomonadati</taxon>
        <taxon>Pseudomonadota</taxon>
        <taxon>Candidatius Mariprofundia</taxon>
        <taxon>Mariprofundales</taxon>
        <taxon>Mariprofundaceae</taxon>
        <taxon>Mariprofundus</taxon>
    </lineage>
</organism>
<evidence type="ECO:0000313" key="4">
    <source>
        <dbReference type="Proteomes" id="UP000231632"/>
    </source>
</evidence>
<dbReference type="GO" id="GO:0016780">
    <property type="term" value="F:phosphotransferase activity, for other substituted phosphate groups"/>
    <property type="evidence" value="ECO:0007669"/>
    <property type="project" value="TreeGrafter"/>
</dbReference>
<dbReference type="InterPro" id="IPR003362">
    <property type="entry name" value="Bact_transf"/>
</dbReference>
<dbReference type="EMBL" id="BDFD01000035">
    <property type="protein sequence ID" value="GAV21444.1"/>
    <property type="molecule type" value="Genomic_DNA"/>
</dbReference>
<protein>
    <recommendedName>
        <fullName evidence="2">Bacterial sugar transferase domain-containing protein</fullName>
    </recommendedName>
</protein>
<dbReference type="PANTHER" id="PTHR30576:SF0">
    <property type="entry name" value="UNDECAPRENYL-PHOSPHATE N-ACETYLGALACTOSAMINYL 1-PHOSPHATE TRANSFERASE-RELATED"/>
    <property type="match status" value="1"/>
</dbReference>
<dbReference type="AlphaFoldDB" id="A0A1L8CRE5"/>
<name>A0A1L8CRE5_9PROT</name>
<dbReference type="PANTHER" id="PTHR30576">
    <property type="entry name" value="COLANIC BIOSYNTHESIS UDP-GLUCOSE LIPID CARRIER TRANSFERASE"/>
    <property type="match status" value="1"/>
</dbReference>
<comment type="caution">
    <text evidence="3">The sequence shown here is derived from an EMBL/GenBank/DDBJ whole genome shotgun (WGS) entry which is preliminary data.</text>
</comment>
<keyword evidence="4" id="KW-1185">Reference proteome</keyword>
<dbReference type="STRING" id="1921010.MMIC_P2433"/>
<dbReference type="Proteomes" id="UP000231632">
    <property type="component" value="Unassembled WGS sequence"/>
</dbReference>
<reference evidence="3 4" key="1">
    <citation type="journal article" date="2017" name="Arch. Microbiol.">
        <title>Mariprofundus micogutta sp. nov., a novel iron-oxidizing zetaproteobacterium isolated from a deep-sea hydrothermal field at the Bayonnaise knoll of the Izu-Ogasawara arc, and a description of Mariprofundales ord. nov. and Zetaproteobacteria classis nov.</title>
        <authorList>
            <person name="Makita H."/>
            <person name="Tanaka E."/>
            <person name="Mitsunobu S."/>
            <person name="Miyazaki M."/>
            <person name="Nunoura T."/>
            <person name="Uematsu K."/>
            <person name="Takaki Y."/>
            <person name="Nishi S."/>
            <person name="Shimamura S."/>
            <person name="Takai K."/>
        </authorList>
    </citation>
    <scope>NUCLEOTIDE SEQUENCE [LARGE SCALE GENOMIC DNA]</scope>
    <source>
        <strain evidence="3 4">ET2</strain>
    </source>
</reference>
<dbReference type="OrthoDB" id="5297016at2"/>
<evidence type="ECO:0000313" key="3">
    <source>
        <dbReference type="EMBL" id="GAV21444.1"/>
    </source>
</evidence>
<comment type="similarity">
    <text evidence="1">Belongs to the bacterial sugar transferase family.</text>
</comment>
<sequence>MSRHRILPGMTGLAQVNGYRGETDTLDKMEKRVEYDLAYINNWSIWLDIRIMIKTAVTLLSKNAY</sequence>
<accession>A0A1L8CRE5</accession>